<dbReference type="EMBL" id="JAUSRD010000009">
    <property type="protein sequence ID" value="MDP9894797.1"/>
    <property type="molecule type" value="Genomic_DNA"/>
</dbReference>
<sequence length="220" mass="22812">MHFRAAHVDGSGRKARRRWRGLLGAAVLAAGAAMPAGAVITTVSDNGGVYAISLRVGSLTGIDTVAFSVTGNNVALTPTAVTGSQTIDVSVTPIRPANSSGTARPVTLKVDSLAGLPCQSGGCGSTIIPFSQISWVASNNGAAATGDIQNGRFNDTNNQQIASFNANATFCSFPLIIFCLGYTYQSNAMSATRLQFSYDNDVVYPAGNYKGTVRFTASME</sequence>
<dbReference type="RefSeq" id="WP_306882026.1">
    <property type="nucleotide sequence ID" value="NZ_JAUSRD010000009.1"/>
</dbReference>
<gene>
    <name evidence="1" type="ORF">J2W31_003921</name>
</gene>
<evidence type="ECO:0008006" key="3">
    <source>
        <dbReference type="Google" id="ProtNLM"/>
    </source>
</evidence>
<dbReference type="AlphaFoldDB" id="A0AAW8D0X9"/>
<protein>
    <recommendedName>
        <fullName evidence="3">Ig-like domain-containing protein</fullName>
    </recommendedName>
</protein>
<accession>A0AAW8D0X9</accession>
<reference evidence="1" key="1">
    <citation type="submission" date="2023-07" db="EMBL/GenBank/DDBJ databases">
        <title>Sorghum-associated microbial communities from plants grown in Nebraska, USA.</title>
        <authorList>
            <person name="Schachtman D."/>
        </authorList>
    </citation>
    <scope>NUCLEOTIDE SEQUENCE</scope>
    <source>
        <strain evidence="1">DS3754</strain>
    </source>
</reference>
<evidence type="ECO:0000313" key="2">
    <source>
        <dbReference type="Proteomes" id="UP001242045"/>
    </source>
</evidence>
<organism evidence="1 2">
    <name type="scientific">Variovorax boronicumulans</name>
    <dbReference type="NCBI Taxonomy" id="436515"/>
    <lineage>
        <taxon>Bacteria</taxon>
        <taxon>Pseudomonadati</taxon>
        <taxon>Pseudomonadota</taxon>
        <taxon>Betaproteobacteria</taxon>
        <taxon>Burkholderiales</taxon>
        <taxon>Comamonadaceae</taxon>
        <taxon>Variovorax</taxon>
    </lineage>
</organism>
<name>A0AAW8D0X9_9BURK</name>
<proteinExistence type="predicted"/>
<evidence type="ECO:0000313" key="1">
    <source>
        <dbReference type="EMBL" id="MDP9894797.1"/>
    </source>
</evidence>
<comment type="caution">
    <text evidence="1">The sequence shown here is derived from an EMBL/GenBank/DDBJ whole genome shotgun (WGS) entry which is preliminary data.</text>
</comment>
<dbReference type="Proteomes" id="UP001242045">
    <property type="component" value="Unassembled WGS sequence"/>
</dbReference>